<dbReference type="OrthoDB" id="7255276at2759"/>
<protein>
    <submittedName>
        <fullName evidence="4">Uncharacterized protein</fullName>
    </submittedName>
</protein>
<name>A0A8K0CSC6_IGNLU</name>
<dbReference type="PANTHER" id="PTHR10380:SF173">
    <property type="entry name" value="CUTICULAR PROTEIN 47EF, ISOFORM C-RELATED"/>
    <property type="match status" value="1"/>
</dbReference>
<keyword evidence="3" id="KW-0732">Signal</keyword>
<gene>
    <name evidence="4" type="ORF">ILUMI_16415</name>
</gene>
<comment type="caution">
    <text evidence="4">The sequence shown here is derived from an EMBL/GenBank/DDBJ whole genome shotgun (WGS) entry which is preliminary data.</text>
</comment>
<dbReference type="PROSITE" id="PS51155">
    <property type="entry name" value="CHIT_BIND_RR_2"/>
    <property type="match status" value="1"/>
</dbReference>
<dbReference type="PANTHER" id="PTHR10380">
    <property type="entry name" value="CUTICLE PROTEIN"/>
    <property type="match status" value="1"/>
</dbReference>
<evidence type="ECO:0000313" key="5">
    <source>
        <dbReference type="Proteomes" id="UP000801492"/>
    </source>
</evidence>
<feature type="signal peptide" evidence="3">
    <location>
        <begin position="1"/>
        <end position="18"/>
    </location>
</feature>
<keyword evidence="5" id="KW-1185">Reference proteome</keyword>
<evidence type="ECO:0000256" key="3">
    <source>
        <dbReference type="SAM" id="SignalP"/>
    </source>
</evidence>
<dbReference type="PRINTS" id="PR00947">
    <property type="entry name" value="CUTICLE"/>
</dbReference>
<sequence>MKSLIVLAPLLAIALTAPQHSNVSDADATISRYENNLEADGYNFAFETSNGISREETATIKNIGTDDEAIEIRGNYSYTDVNGKKVTVTFIADENGYRPKTVISSK</sequence>
<keyword evidence="1 2" id="KW-0193">Cuticle</keyword>
<organism evidence="4 5">
    <name type="scientific">Ignelater luminosus</name>
    <name type="common">Cucubano</name>
    <name type="synonym">Pyrophorus luminosus</name>
    <dbReference type="NCBI Taxonomy" id="2038154"/>
    <lineage>
        <taxon>Eukaryota</taxon>
        <taxon>Metazoa</taxon>
        <taxon>Ecdysozoa</taxon>
        <taxon>Arthropoda</taxon>
        <taxon>Hexapoda</taxon>
        <taxon>Insecta</taxon>
        <taxon>Pterygota</taxon>
        <taxon>Neoptera</taxon>
        <taxon>Endopterygota</taxon>
        <taxon>Coleoptera</taxon>
        <taxon>Polyphaga</taxon>
        <taxon>Elateriformia</taxon>
        <taxon>Elateroidea</taxon>
        <taxon>Elateridae</taxon>
        <taxon>Agrypninae</taxon>
        <taxon>Pyrophorini</taxon>
        <taxon>Ignelater</taxon>
    </lineage>
</organism>
<dbReference type="PROSITE" id="PS00233">
    <property type="entry name" value="CHIT_BIND_RR_1"/>
    <property type="match status" value="1"/>
</dbReference>
<evidence type="ECO:0000313" key="4">
    <source>
        <dbReference type="EMBL" id="KAF2889758.1"/>
    </source>
</evidence>
<feature type="chain" id="PRO_5035450108" evidence="3">
    <location>
        <begin position="19"/>
        <end position="106"/>
    </location>
</feature>
<dbReference type="InterPro" id="IPR050468">
    <property type="entry name" value="Cuticle_Struct_Prot"/>
</dbReference>
<evidence type="ECO:0000256" key="2">
    <source>
        <dbReference type="PROSITE-ProRule" id="PRU00497"/>
    </source>
</evidence>
<dbReference type="EMBL" id="VTPC01062818">
    <property type="protein sequence ID" value="KAF2889758.1"/>
    <property type="molecule type" value="Genomic_DNA"/>
</dbReference>
<dbReference type="InterPro" id="IPR031311">
    <property type="entry name" value="CHIT_BIND_RR_consensus"/>
</dbReference>
<dbReference type="Proteomes" id="UP000801492">
    <property type="component" value="Unassembled WGS sequence"/>
</dbReference>
<dbReference type="GO" id="GO:0008010">
    <property type="term" value="F:structural constituent of chitin-based larval cuticle"/>
    <property type="evidence" value="ECO:0007669"/>
    <property type="project" value="TreeGrafter"/>
</dbReference>
<dbReference type="InterPro" id="IPR000618">
    <property type="entry name" value="Insect_cuticle"/>
</dbReference>
<evidence type="ECO:0000256" key="1">
    <source>
        <dbReference type="ARBA" id="ARBA00022460"/>
    </source>
</evidence>
<dbReference type="GO" id="GO:0062129">
    <property type="term" value="C:chitin-based extracellular matrix"/>
    <property type="evidence" value="ECO:0007669"/>
    <property type="project" value="TreeGrafter"/>
</dbReference>
<accession>A0A8K0CSC6</accession>
<reference evidence="4" key="1">
    <citation type="submission" date="2019-08" db="EMBL/GenBank/DDBJ databases">
        <title>The genome of the North American firefly Photinus pyralis.</title>
        <authorList>
            <consortium name="Photinus pyralis genome working group"/>
            <person name="Fallon T.R."/>
            <person name="Sander Lower S.E."/>
            <person name="Weng J.-K."/>
        </authorList>
    </citation>
    <scope>NUCLEOTIDE SEQUENCE</scope>
    <source>
        <strain evidence="4">TRF0915ILg1</strain>
        <tissue evidence="4">Whole body</tissue>
    </source>
</reference>
<dbReference type="Pfam" id="PF00379">
    <property type="entry name" value="Chitin_bind_4"/>
    <property type="match status" value="1"/>
</dbReference>
<dbReference type="AlphaFoldDB" id="A0A8K0CSC6"/>
<proteinExistence type="predicted"/>